<accession>A0A3G1B5N9</accession>
<dbReference type="InterPro" id="IPR001789">
    <property type="entry name" value="Sig_transdc_resp-reg_receiver"/>
</dbReference>
<organism evidence="3 4">
    <name type="scientific">Candidatus Nitrosotenuis cloacae</name>
    <dbReference type="NCBI Taxonomy" id="1603555"/>
    <lineage>
        <taxon>Archaea</taxon>
        <taxon>Nitrososphaerota</taxon>
        <taxon>Candidatus Nitrosotenuis</taxon>
    </lineage>
</organism>
<dbReference type="PROSITE" id="PS50110">
    <property type="entry name" value="RESPONSE_REGULATORY"/>
    <property type="match status" value="1"/>
</dbReference>
<dbReference type="InterPro" id="IPR050956">
    <property type="entry name" value="2C_system_His_kinase"/>
</dbReference>
<dbReference type="InterPro" id="IPR011006">
    <property type="entry name" value="CheY-like_superfamily"/>
</dbReference>
<dbReference type="RefSeq" id="WP_048187725.1">
    <property type="nucleotide sequence ID" value="NZ_CP011097.1"/>
</dbReference>
<keyword evidence="4" id="KW-1185">Reference proteome</keyword>
<dbReference type="STRING" id="1603555.SU86_001310"/>
<dbReference type="GeneID" id="24875017"/>
<dbReference type="AlphaFoldDB" id="A0A3G1B5N9"/>
<dbReference type="Pfam" id="PF00072">
    <property type="entry name" value="Response_reg"/>
    <property type="match status" value="1"/>
</dbReference>
<dbReference type="Gene3D" id="3.40.50.2300">
    <property type="match status" value="1"/>
</dbReference>
<evidence type="ECO:0000313" key="3">
    <source>
        <dbReference type="EMBL" id="AJZ75247.1"/>
    </source>
</evidence>
<dbReference type="Proteomes" id="UP000266745">
    <property type="component" value="Chromosome"/>
</dbReference>
<gene>
    <name evidence="3" type="ORF">SU86_001310</name>
</gene>
<name>A0A3G1B5N9_9ARCH</name>
<dbReference type="GO" id="GO:0000160">
    <property type="term" value="P:phosphorelay signal transduction system"/>
    <property type="evidence" value="ECO:0007669"/>
    <property type="project" value="InterPro"/>
</dbReference>
<dbReference type="PANTHER" id="PTHR43719:SF28">
    <property type="entry name" value="PEROXIDE STRESS-ACTIVATED HISTIDINE KINASE MAK1-RELATED"/>
    <property type="match status" value="1"/>
</dbReference>
<keyword evidence="1" id="KW-0597">Phosphoprotein</keyword>
<reference evidence="3 4" key="1">
    <citation type="journal article" date="2016" name="Sci. Rep.">
        <title>A novel ammonia-oxidizing archaeon from wastewater treatment plant: Its enrichment, physiological and genomic characteristics.</title>
        <authorList>
            <person name="Li Y."/>
            <person name="Ding K."/>
            <person name="Wen X."/>
            <person name="Zhang B."/>
            <person name="Shen B."/>
            <person name="Yang Y."/>
        </authorList>
    </citation>
    <scope>NUCLEOTIDE SEQUENCE [LARGE SCALE GENOMIC DNA]</scope>
    <source>
        <strain evidence="3 4">SAT1</strain>
    </source>
</reference>
<evidence type="ECO:0000256" key="1">
    <source>
        <dbReference type="ARBA" id="ARBA00022553"/>
    </source>
</evidence>
<evidence type="ECO:0000259" key="2">
    <source>
        <dbReference type="PROSITE" id="PS50110"/>
    </source>
</evidence>
<dbReference type="KEGG" id="tah:SU86_001310"/>
<dbReference type="SUPFAM" id="SSF52172">
    <property type="entry name" value="CheY-like"/>
    <property type="match status" value="1"/>
</dbReference>
<feature type="domain" description="Response regulatory" evidence="2">
    <location>
        <begin position="2"/>
        <end position="128"/>
    </location>
</feature>
<dbReference type="CDD" id="cd17546">
    <property type="entry name" value="REC_hyHK_CKI1_RcsC-like"/>
    <property type="match status" value="1"/>
</dbReference>
<dbReference type="OrthoDB" id="2830at2157"/>
<dbReference type="EMBL" id="CP011097">
    <property type="protein sequence ID" value="AJZ75247.1"/>
    <property type="molecule type" value="Genomic_DNA"/>
</dbReference>
<dbReference type="SMART" id="SM00448">
    <property type="entry name" value="REC"/>
    <property type="match status" value="1"/>
</dbReference>
<evidence type="ECO:0000313" key="4">
    <source>
        <dbReference type="Proteomes" id="UP000266745"/>
    </source>
</evidence>
<protein>
    <recommendedName>
        <fullName evidence="2">Response regulatory domain-containing protein</fullName>
    </recommendedName>
</protein>
<dbReference type="PANTHER" id="PTHR43719">
    <property type="entry name" value="TWO-COMPONENT HISTIDINE KINASE"/>
    <property type="match status" value="1"/>
</dbReference>
<sequence length="128" mass="14719">MNILVAEDNKFTAQQYKILLEKMGHKVITTEDGSECVKKYKEQLKSEFDSLDDSPFDLVLLDHNMPKKTGAQAAKEILAKNPNQKILFVTGYQRWAVEDDTDDLFEKIVLLEKPFTLNQLSRKIESLV</sequence>
<proteinExistence type="predicted"/>